<dbReference type="AlphaFoldDB" id="D3DIQ9"/>
<dbReference type="Gene3D" id="3.40.350.10">
    <property type="entry name" value="Creatinase/prolidase N-terminal domain"/>
    <property type="match status" value="1"/>
</dbReference>
<dbReference type="SUPFAM" id="SSF55920">
    <property type="entry name" value="Creatinase/aminopeptidase"/>
    <property type="match status" value="1"/>
</dbReference>
<evidence type="ECO:0000256" key="2">
    <source>
        <dbReference type="ARBA" id="ARBA00022723"/>
    </source>
</evidence>
<dbReference type="KEGG" id="hth:HTH_1257"/>
<dbReference type="InterPro" id="IPR000587">
    <property type="entry name" value="Creatinase_N"/>
</dbReference>
<dbReference type="CDD" id="cd01092">
    <property type="entry name" value="APP-like"/>
    <property type="match status" value="1"/>
</dbReference>
<reference evidence="7 8" key="1">
    <citation type="journal article" date="2010" name="J. Bacteriol.">
        <title>Complete genome sequence of the thermophilic, obligately chemolithoautotrophic hydrogen-oxidizing bacterium Hydrogenobacter thermophilus TK-6.</title>
        <authorList>
            <person name="Arai H."/>
            <person name="Kanbe H."/>
            <person name="Ishii M."/>
            <person name="Igarashi Y."/>
        </authorList>
    </citation>
    <scope>NUCLEOTIDE SEQUENCE [LARGE SCALE GENOMIC DNA]</scope>
    <source>
        <strain evidence="8">DSM 6534 / IAM 12695 / TK-6 [Tokyo]</strain>
    </source>
</reference>
<keyword evidence="2" id="KW-0479">Metal-binding</keyword>
<gene>
    <name evidence="7" type="ordered locus">HTH_1257</name>
</gene>
<dbReference type="InterPro" id="IPR000994">
    <property type="entry name" value="Pept_M24"/>
</dbReference>
<keyword evidence="4" id="KW-0482">Metalloprotease</keyword>
<dbReference type="PANTHER" id="PTHR46112">
    <property type="entry name" value="AMINOPEPTIDASE"/>
    <property type="match status" value="1"/>
</dbReference>
<accession>D3DIQ9</accession>
<dbReference type="GO" id="GO:0046872">
    <property type="term" value="F:metal ion binding"/>
    <property type="evidence" value="ECO:0007669"/>
    <property type="project" value="UniProtKB-KW"/>
</dbReference>
<evidence type="ECO:0000259" key="6">
    <source>
        <dbReference type="Pfam" id="PF01321"/>
    </source>
</evidence>
<evidence type="ECO:0000256" key="3">
    <source>
        <dbReference type="ARBA" id="ARBA00022801"/>
    </source>
</evidence>
<dbReference type="eggNOG" id="COG0006">
    <property type="taxonomic scope" value="Bacteria"/>
</dbReference>
<dbReference type="RefSeq" id="WP_012963891.1">
    <property type="nucleotide sequence ID" value="NC_013799.1"/>
</dbReference>
<dbReference type="InterPro" id="IPR036005">
    <property type="entry name" value="Creatinase/aminopeptidase-like"/>
</dbReference>
<keyword evidence="3" id="KW-0378">Hydrolase</keyword>
<dbReference type="Pfam" id="PF00557">
    <property type="entry name" value="Peptidase_M24"/>
    <property type="match status" value="1"/>
</dbReference>
<protein>
    <submittedName>
        <fullName evidence="7">Xaa-Pro dipeptidase</fullName>
    </submittedName>
</protein>
<feature type="domain" description="Creatinase N-terminal" evidence="6">
    <location>
        <begin position="2"/>
        <end position="125"/>
    </location>
</feature>
<dbReference type="InterPro" id="IPR001714">
    <property type="entry name" value="Pept_M24_MAP"/>
</dbReference>
<dbReference type="InterPro" id="IPR050659">
    <property type="entry name" value="Peptidase_M24B"/>
</dbReference>
<dbReference type="GO" id="GO:0006508">
    <property type="term" value="P:proteolysis"/>
    <property type="evidence" value="ECO:0007669"/>
    <property type="project" value="UniProtKB-KW"/>
</dbReference>
<dbReference type="KEGG" id="hte:Hydth_1249"/>
<keyword evidence="1" id="KW-0645">Protease</keyword>
<dbReference type="Proteomes" id="UP000002574">
    <property type="component" value="Chromosome"/>
</dbReference>
<organism evidence="7 8">
    <name type="scientific">Hydrogenobacter thermophilus (strain DSM 6534 / IAM 12695 / TK-6)</name>
    <dbReference type="NCBI Taxonomy" id="608538"/>
    <lineage>
        <taxon>Bacteria</taxon>
        <taxon>Pseudomonadati</taxon>
        <taxon>Aquificota</taxon>
        <taxon>Aquificia</taxon>
        <taxon>Aquificales</taxon>
        <taxon>Aquificaceae</taxon>
        <taxon>Hydrogenobacter</taxon>
    </lineage>
</organism>
<dbReference type="Gene3D" id="3.90.230.10">
    <property type="entry name" value="Creatinase/methionine aminopeptidase superfamily"/>
    <property type="match status" value="1"/>
</dbReference>
<evidence type="ECO:0000313" key="7">
    <source>
        <dbReference type="EMBL" id="BAI69711.1"/>
    </source>
</evidence>
<dbReference type="InterPro" id="IPR001131">
    <property type="entry name" value="Peptidase_M24B_aminopep-P_CS"/>
</dbReference>
<dbReference type="SUPFAM" id="SSF53092">
    <property type="entry name" value="Creatinase/prolidase N-terminal domain"/>
    <property type="match status" value="1"/>
</dbReference>
<feature type="domain" description="Peptidase M24" evidence="5">
    <location>
        <begin position="133"/>
        <end position="337"/>
    </location>
</feature>
<evidence type="ECO:0000256" key="4">
    <source>
        <dbReference type="ARBA" id="ARBA00023049"/>
    </source>
</evidence>
<dbReference type="InterPro" id="IPR029149">
    <property type="entry name" value="Creatin/AminoP/Spt16_N"/>
</dbReference>
<evidence type="ECO:0000313" key="8">
    <source>
        <dbReference type="Proteomes" id="UP000002574"/>
    </source>
</evidence>
<dbReference type="OrthoDB" id="9806388at2"/>
<keyword evidence="8" id="KW-1185">Reference proteome</keyword>
<dbReference type="PATRIC" id="fig|608538.5.peg.1275"/>
<dbReference type="PRINTS" id="PR00599">
    <property type="entry name" value="MAPEPTIDASE"/>
</dbReference>
<dbReference type="PANTHER" id="PTHR46112:SF3">
    <property type="entry name" value="AMINOPEPTIDASE YPDF"/>
    <property type="match status" value="1"/>
</dbReference>
<evidence type="ECO:0000259" key="5">
    <source>
        <dbReference type="Pfam" id="PF00557"/>
    </source>
</evidence>
<name>D3DIQ9_HYDTT</name>
<dbReference type="STRING" id="608538.HTH_1257"/>
<dbReference type="PROSITE" id="PS00491">
    <property type="entry name" value="PROLINE_PEPTIDASE"/>
    <property type="match status" value="1"/>
</dbReference>
<proteinExistence type="predicted"/>
<dbReference type="GO" id="GO:0008235">
    <property type="term" value="F:metalloexopeptidase activity"/>
    <property type="evidence" value="ECO:0007669"/>
    <property type="project" value="UniProtKB-ARBA"/>
</dbReference>
<evidence type="ECO:0000256" key="1">
    <source>
        <dbReference type="ARBA" id="ARBA00022670"/>
    </source>
</evidence>
<dbReference type="EMBL" id="AP011112">
    <property type="protein sequence ID" value="BAI69711.1"/>
    <property type="molecule type" value="Genomic_DNA"/>
</dbReference>
<sequence length="354" mass="40403">MRLEKVKHLLKEKGLDAFLISSQSNVFYLTGFRSSHAYVVITAQSHHLLTDARYYERAKAQLPDWDVRLIEQNAVRYIKNFLKELGAEKVGYEKDKVSCEFQRMLRTRGVKWVGFSGFLKELRAIKTKEEISIMREGVKKSDAIYRRLLEFIKPGMREMDMRAFIVQEIFREGASGESFPAIVASGEGSSVPHWETSQKQIEAGKNLLIDMGLVWKGYCTDFTRTIFIGRAHEEFKKVYQTVKDAHLFALDKVKVGNTLGEVDRAARKHIEKKGFKGLFTHSTGHGIGIDIHEYPRVYYKGKDSKRVIEEGMVFTVEPGIYIPGKFGVRLENIVVVERGSGSPLSEVSLDLIEL</sequence>
<dbReference type="GO" id="GO:0004177">
    <property type="term" value="F:aminopeptidase activity"/>
    <property type="evidence" value="ECO:0007669"/>
    <property type="project" value="UniProtKB-ARBA"/>
</dbReference>
<dbReference type="Pfam" id="PF01321">
    <property type="entry name" value="Creatinase_N"/>
    <property type="match status" value="1"/>
</dbReference>